<dbReference type="EMBL" id="JAICCE010000006">
    <property type="protein sequence ID" value="KAG9276704.1"/>
    <property type="molecule type" value="Genomic_DNA"/>
</dbReference>
<protein>
    <submittedName>
        <fullName evidence="1">Uncharacterized protein</fullName>
    </submittedName>
</protein>
<evidence type="ECO:0000313" key="2">
    <source>
        <dbReference type="Proteomes" id="UP000752171"/>
    </source>
</evidence>
<name>A0A8T2M0G3_ASTMX</name>
<sequence length="86" mass="10202">MLERMEEERLEREMLKGMEEERLETYRLNQVRAYSQLWKTLLLLLSIVPVSKGAARDKGKHLPRIHRTKDHPCFSLKAVRCCYSNA</sequence>
<dbReference type="AlphaFoldDB" id="A0A8T2M0G3"/>
<evidence type="ECO:0000313" key="1">
    <source>
        <dbReference type="EMBL" id="KAG9276704.1"/>
    </source>
</evidence>
<reference evidence="1 2" key="1">
    <citation type="submission" date="2021-07" db="EMBL/GenBank/DDBJ databases">
        <authorList>
            <person name="Imarazene B."/>
            <person name="Zahm M."/>
            <person name="Klopp C."/>
            <person name="Cabau C."/>
            <person name="Beille S."/>
            <person name="Jouanno E."/>
            <person name="Castinel A."/>
            <person name="Lluch J."/>
            <person name="Gil L."/>
            <person name="Kuchtly C."/>
            <person name="Lopez Roques C."/>
            <person name="Donnadieu C."/>
            <person name="Parrinello H."/>
            <person name="Journot L."/>
            <person name="Du K."/>
            <person name="Schartl M."/>
            <person name="Retaux S."/>
            <person name="Guiguen Y."/>
        </authorList>
    </citation>
    <scope>NUCLEOTIDE SEQUENCE [LARGE SCALE GENOMIC DNA]</scope>
    <source>
        <strain evidence="1">Pach_M1</strain>
        <tissue evidence="1">Testis</tissue>
    </source>
</reference>
<gene>
    <name evidence="1" type="ORF">AMEX_G9040</name>
</gene>
<proteinExistence type="predicted"/>
<dbReference type="Proteomes" id="UP000752171">
    <property type="component" value="Unassembled WGS sequence"/>
</dbReference>
<comment type="caution">
    <text evidence="1">The sequence shown here is derived from an EMBL/GenBank/DDBJ whole genome shotgun (WGS) entry which is preliminary data.</text>
</comment>
<organism evidence="1 2">
    <name type="scientific">Astyanax mexicanus</name>
    <name type="common">Blind cave fish</name>
    <name type="synonym">Astyanax fasciatus mexicanus</name>
    <dbReference type="NCBI Taxonomy" id="7994"/>
    <lineage>
        <taxon>Eukaryota</taxon>
        <taxon>Metazoa</taxon>
        <taxon>Chordata</taxon>
        <taxon>Craniata</taxon>
        <taxon>Vertebrata</taxon>
        <taxon>Euteleostomi</taxon>
        <taxon>Actinopterygii</taxon>
        <taxon>Neopterygii</taxon>
        <taxon>Teleostei</taxon>
        <taxon>Ostariophysi</taxon>
        <taxon>Characiformes</taxon>
        <taxon>Characoidei</taxon>
        <taxon>Acestrorhamphidae</taxon>
        <taxon>Acestrorhamphinae</taxon>
        <taxon>Astyanax</taxon>
    </lineage>
</organism>
<accession>A0A8T2M0G3</accession>